<sequence length="70" mass="7817">MKIGLIDTKLANSSFLSMPWHYFAISILISSTSTTHWIFWSRLCVPVICVSVVSRDSMTRLSVAARVADV</sequence>
<name>A0A848L637_9ACTN</name>
<reference evidence="1 2" key="1">
    <citation type="submission" date="2020-04" db="EMBL/GenBank/DDBJ databases">
        <title>Gordonia sp. nov. TBRC 11910.</title>
        <authorList>
            <person name="Suriyachadkun C."/>
        </authorList>
    </citation>
    <scope>NUCLEOTIDE SEQUENCE [LARGE SCALE GENOMIC DNA]</scope>
    <source>
        <strain evidence="1 2">TBRC 11910</strain>
    </source>
</reference>
<protein>
    <submittedName>
        <fullName evidence="1">Uncharacterized protein</fullName>
    </submittedName>
</protein>
<keyword evidence="2" id="KW-1185">Reference proteome</keyword>
<dbReference type="AlphaFoldDB" id="A0A848L637"/>
<dbReference type="EMBL" id="JABBNB010000019">
    <property type="protein sequence ID" value="NMO03078.1"/>
    <property type="molecule type" value="Genomic_DNA"/>
</dbReference>
<evidence type="ECO:0000313" key="2">
    <source>
        <dbReference type="Proteomes" id="UP000550729"/>
    </source>
</evidence>
<proteinExistence type="predicted"/>
<comment type="caution">
    <text evidence="1">The sequence shown here is derived from an EMBL/GenBank/DDBJ whole genome shotgun (WGS) entry which is preliminary data.</text>
</comment>
<accession>A0A848L637</accession>
<organism evidence="1 2">
    <name type="scientific">Gordonia asplenii</name>
    <dbReference type="NCBI Taxonomy" id="2725283"/>
    <lineage>
        <taxon>Bacteria</taxon>
        <taxon>Bacillati</taxon>
        <taxon>Actinomycetota</taxon>
        <taxon>Actinomycetes</taxon>
        <taxon>Mycobacteriales</taxon>
        <taxon>Gordoniaceae</taxon>
        <taxon>Gordonia</taxon>
    </lineage>
</organism>
<gene>
    <name evidence="1" type="ORF">HH308_17835</name>
</gene>
<dbReference type="Proteomes" id="UP000550729">
    <property type="component" value="Unassembled WGS sequence"/>
</dbReference>
<evidence type="ECO:0000313" key="1">
    <source>
        <dbReference type="EMBL" id="NMO03078.1"/>
    </source>
</evidence>